<name>A0A2K9P0A8_9FIRM</name>
<sequence length="321" mass="33607">MTGSSVSGASNVGGLIGNQNVLGTTVNCYTKTNVISEKDSILNGNIGGLIGIASGSVIYCYASGNVKGKRCCGGLLGSLEGMATANNCYATGDVISSDDLAGGLIEYLYDGSLANSCSTGKVQGDIYVGGLVGKQGGLSGISNCYSSSNVTAASDYVGGLVGAQISPPYFQNFNSISNCYAGGSIETKGEHFGAISGYLDEESSISKCYRYNDFTINGNKILEDDKNSTPDKINGGIITEPKLVQAPNVNITLSETENTDQPVVVQLEIMSNNEIKKFSYVKVVQKINPSNIISNGHITPADYNTDINLLLSDFDQYSELT</sequence>
<evidence type="ECO:0000313" key="2">
    <source>
        <dbReference type="EMBL" id="AUO18703.1"/>
    </source>
</evidence>
<evidence type="ECO:0000313" key="3">
    <source>
        <dbReference type="Proteomes" id="UP000235589"/>
    </source>
</evidence>
<feature type="domain" description="GLUG" evidence="1">
    <location>
        <begin position="43"/>
        <end position="66"/>
    </location>
</feature>
<dbReference type="KEGG" id="mpec:B9O19_00520"/>
<feature type="domain" description="GLUG" evidence="1">
    <location>
        <begin position="126"/>
        <end position="151"/>
    </location>
</feature>
<dbReference type="InterPro" id="IPR011493">
    <property type="entry name" value="GLUG"/>
</dbReference>
<accession>A0A2K9P0A8</accession>
<proteinExistence type="predicted"/>
<keyword evidence="3" id="KW-1185">Reference proteome</keyword>
<dbReference type="EMBL" id="CP020991">
    <property type="protein sequence ID" value="AUO18703.1"/>
    <property type="molecule type" value="Genomic_DNA"/>
</dbReference>
<dbReference type="AlphaFoldDB" id="A0A2K9P0A8"/>
<dbReference type="OrthoDB" id="1947361at2"/>
<evidence type="ECO:0000259" key="1">
    <source>
        <dbReference type="Pfam" id="PF07581"/>
    </source>
</evidence>
<reference evidence="2 3" key="1">
    <citation type="submission" date="2017-04" db="EMBL/GenBank/DDBJ databases">
        <title>Monoglobus pectinilyticus 14 draft genome.</title>
        <authorList>
            <person name="Kim C."/>
            <person name="Rosendale D.I."/>
            <person name="Kelly W.J."/>
            <person name="Tannock G.W."/>
            <person name="Patchett M.L."/>
            <person name="Jordens J.Z."/>
        </authorList>
    </citation>
    <scope>NUCLEOTIDE SEQUENCE [LARGE SCALE GENOMIC DNA]</scope>
    <source>
        <strain evidence="2 3">14</strain>
    </source>
</reference>
<protein>
    <recommendedName>
        <fullName evidence="1">GLUG domain-containing protein</fullName>
    </recommendedName>
</protein>
<dbReference type="Proteomes" id="UP000235589">
    <property type="component" value="Chromosome"/>
</dbReference>
<gene>
    <name evidence="2" type="ORF">B9O19_00520</name>
</gene>
<dbReference type="Pfam" id="PF07581">
    <property type="entry name" value="Glug"/>
    <property type="match status" value="2"/>
</dbReference>
<dbReference type="Gene3D" id="2.160.20.110">
    <property type="match status" value="1"/>
</dbReference>
<organism evidence="2 3">
    <name type="scientific">Monoglobus pectinilyticus</name>
    <dbReference type="NCBI Taxonomy" id="1981510"/>
    <lineage>
        <taxon>Bacteria</taxon>
        <taxon>Bacillati</taxon>
        <taxon>Bacillota</taxon>
        <taxon>Clostridia</taxon>
        <taxon>Monoglobales</taxon>
        <taxon>Monoglobaceae</taxon>
        <taxon>Monoglobus</taxon>
    </lineage>
</organism>